<feature type="active site" description="Charge relay system" evidence="6">
    <location>
        <position position="129"/>
    </location>
</feature>
<comment type="pathway">
    <text evidence="1 5">Purine metabolism; 7-cyano-7-deazaguanine biosynthesis.</text>
</comment>
<feature type="binding site" evidence="7">
    <location>
        <position position="29"/>
    </location>
    <ligand>
        <name>Zn(2+)</name>
        <dbReference type="ChEBI" id="CHEBI:29105"/>
    </ligand>
</feature>
<evidence type="ECO:0000256" key="7">
    <source>
        <dbReference type="PIRSR" id="PIRSR006113-2"/>
    </source>
</evidence>
<dbReference type="GO" id="GO:0008616">
    <property type="term" value="P:tRNA queuosine(34) biosynthetic process"/>
    <property type="evidence" value="ECO:0007669"/>
    <property type="project" value="UniProtKB-KW"/>
</dbReference>
<keyword evidence="5 7" id="KW-0862">Zinc</keyword>
<organism evidence="8 9">
    <name type="scientific">Candidatus Monoglobus merdigallinarum</name>
    <dbReference type="NCBI Taxonomy" id="2838698"/>
    <lineage>
        <taxon>Bacteria</taxon>
        <taxon>Bacillati</taxon>
        <taxon>Bacillota</taxon>
        <taxon>Clostridia</taxon>
        <taxon>Monoglobales</taxon>
        <taxon>Monoglobaceae</taxon>
        <taxon>Monoglobus</taxon>
    </lineage>
</organism>
<protein>
    <recommendedName>
        <fullName evidence="3 5">6-carboxy-5,6,7,8-tetrahydropterin synthase</fullName>
        <ecNumber evidence="5">4.-.-.-</ecNumber>
    </recommendedName>
</protein>
<dbReference type="GO" id="GO:0046872">
    <property type="term" value="F:metal ion binding"/>
    <property type="evidence" value="ECO:0007669"/>
    <property type="project" value="UniProtKB-KW"/>
</dbReference>
<feature type="active site" description="Proton acceptor" evidence="6">
    <location>
        <position position="23"/>
    </location>
</feature>
<evidence type="ECO:0000256" key="5">
    <source>
        <dbReference type="PIRNR" id="PIRNR006113"/>
    </source>
</evidence>
<dbReference type="InterPro" id="IPR007115">
    <property type="entry name" value="6-PTP_synth/QueD"/>
</dbReference>
<dbReference type="Pfam" id="PF01242">
    <property type="entry name" value="PTPS"/>
    <property type="match status" value="1"/>
</dbReference>
<dbReference type="GO" id="GO:0070497">
    <property type="term" value="F:6-carboxytetrahydropterin synthase activity"/>
    <property type="evidence" value="ECO:0007669"/>
    <property type="project" value="UniProtKB-EC"/>
</dbReference>
<dbReference type="Proteomes" id="UP000824162">
    <property type="component" value="Unassembled WGS sequence"/>
</dbReference>
<dbReference type="PANTHER" id="PTHR12589">
    <property type="entry name" value="PYRUVOYL TETRAHYDROBIOPTERIN SYNTHASE"/>
    <property type="match status" value="1"/>
</dbReference>
<reference evidence="8" key="1">
    <citation type="journal article" date="2021" name="PeerJ">
        <title>Extensive microbial diversity within the chicken gut microbiome revealed by metagenomics and culture.</title>
        <authorList>
            <person name="Gilroy R."/>
            <person name="Ravi A."/>
            <person name="Getino M."/>
            <person name="Pursley I."/>
            <person name="Horton D.L."/>
            <person name="Alikhan N.F."/>
            <person name="Baker D."/>
            <person name="Gharbi K."/>
            <person name="Hall N."/>
            <person name="Watson M."/>
            <person name="Adriaenssens E.M."/>
            <person name="Foster-Nyarko E."/>
            <person name="Jarju S."/>
            <person name="Secka A."/>
            <person name="Antonio M."/>
            <person name="Oren A."/>
            <person name="Chaudhuri R.R."/>
            <person name="La Ragione R."/>
            <person name="Hildebrand F."/>
            <person name="Pallen M.J."/>
        </authorList>
    </citation>
    <scope>NUCLEOTIDE SEQUENCE</scope>
    <source>
        <strain evidence="8">5790</strain>
    </source>
</reference>
<comment type="catalytic activity">
    <reaction evidence="4 5">
        <text>7,8-dihydroneopterin 3'-triphosphate + H2O = 6-carboxy-5,6,7,8-tetrahydropterin + triphosphate + acetaldehyde + 2 H(+)</text>
        <dbReference type="Rhea" id="RHEA:27966"/>
        <dbReference type="ChEBI" id="CHEBI:15343"/>
        <dbReference type="ChEBI" id="CHEBI:15377"/>
        <dbReference type="ChEBI" id="CHEBI:15378"/>
        <dbReference type="ChEBI" id="CHEBI:18036"/>
        <dbReference type="ChEBI" id="CHEBI:58462"/>
        <dbReference type="ChEBI" id="CHEBI:61032"/>
        <dbReference type="EC" id="4.1.2.50"/>
    </reaction>
</comment>
<dbReference type="InterPro" id="IPR038418">
    <property type="entry name" value="6-PTP_synth/QueD_sf"/>
</dbReference>
<evidence type="ECO:0000256" key="3">
    <source>
        <dbReference type="ARBA" id="ARBA00018141"/>
    </source>
</evidence>
<proteinExistence type="inferred from homology"/>
<dbReference type="PANTHER" id="PTHR12589:SF8">
    <property type="entry name" value="6-CARBOXY-5,6,7,8-TETRAHYDROPTERIN SYNTHASE"/>
    <property type="match status" value="1"/>
</dbReference>
<gene>
    <name evidence="8" type="primary">queD</name>
    <name evidence="8" type="ORF">H9900_01190</name>
</gene>
<evidence type="ECO:0000256" key="4">
    <source>
        <dbReference type="ARBA" id="ARBA00048807"/>
    </source>
</evidence>
<dbReference type="AlphaFoldDB" id="A0A9D1PR85"/>
<feature type="binding site" evidence="7">
    <location>
        <position position="14"/>
    </location>
    <ligand>
        <name>Zn(2+)</name>
        <dbReference type="ChEBI" id="CHEBI:29105"/>
    </ligand>
</feature>
<evidence type="ECO:0000313" key="9">
    <source>
        <dbReference type="Proteomes" id="UP000824162"/>
    </source>
</evidence>
<evidence type="ECO:0000313" key="8">
    <source>
        <dbReference type="EMBL" id="HIV85405.1"/>
    </source>
</evidence>
<comment type="similarity">
    <text evidence="2 5">Belongs to the PTPS family. QueD subfamily.</text>
</comment>
<dbReference type="PIRSF" id="PIRSF006113">
    <property type="entry name" value="PTP_synth"/>
    <property type="match status" value="1"/>
</dbReference>
<evidence type="ECO:0000256" key="2">
    <source>
        <dbReference type="ARBA" id="ARBA00008900"/>
    </source>
</evidence>
<dbReference type="Gene3D" id="3.30.479.10">
    <property type="entry name" value="6-pyruvoyl tetrahydropterin synthase/QueD"/>
    <property type="match status" value="1"/>
</dbReference>
<dbReference type="SUPFAM" id="SSF55620">
    <property type="entry name" value="Tetrahydrobiopterin biosynthesis enzymes-like"/>
    <property type="match status" value="1"/>
</dbReference>
<sequence>MYTVSCESHFDAAHFLVNYPGACKNIHGHRWRVRVSVSAPELIDSGAARGMVVDFTEIKKVLRELTGRFDHKLIIETDSLRSTTKLMLEEEEAEYIEVDFRPTAECFAKYFYDEIKSGGIVPSAVRVYESDETFAEYCGE</sequence>
<dbReference type="NCBIfam" id="TIGR03367">
    <property type="entry name" value="queuosine_QueD"/>
    <property type="match status" value="1"/>
</dbReference>
<accession>A0A9D1PR85</accession>
<keyword evidence="5" id="KW-0671">Queuosine biosynthesis</keyword>
<comment type="cofactor">
    <cofactor evidence="5 7">
        <name>Zn(2+)</name>
        <dbReference type="ChEBI" id="CHEBI:29105"/>
    </cofactor>
    <text evidence="5 7">Binds 1 zinc ion per subunit.</text>
</comment>
<evidence type="ECO:0000256" key="6">
    <source>
        <dbReference type="PIRSR" id="PIRSR006113-1"/>
    </source>
</evidence>
<feature type="binding site" evidence="7">
    <location>
        <position position="27"/>
    </location>
    <ligand>
        <name>Zn(2+)</name>
        <dbReference type="ChEBI" id="CHEBI:29105"/>
    </ligand>
</feature>
<evidence type="ECO:0000256" key="1">
    <source>
        <dbReference type="ARBA" id="ARBA00005061"/>
    </source>
</evidence>
<keyword evidence="5 7" id="KW-0479">Metal-binding</keyword>
<reference evidence="8" key="2">
    <citation type="submission" date="2021-04" db="EMBL/GenBank/DDBJ databases">
        <authorList>
            <person name="Gilroy R."/>
        </authorList>
    </citation>
    <scope>NUCLEOTIDE SEQUENCE</scope>
    <source>
        <strain evidence="8">5790</strain>
    </source>
</reference>
<keyword evidence="5 8" id="KW-0456">Lyase</keyword>
<dbReference type="EC" id="4.-.-.-" evidence="5"/>
<name>A0A9D1PR85_9FIRM</name>
<dbReference type="EMBL" id="DXIJ01000024">
    <property type="protein sequence ID" value="HIV85405.1"/>
    <property type="molecule type" value="Genomic_DNA"/>
</dbReference>
<comment type="caution">
    <text evidence="8">The sequence shown here is derived from an EMBL/GenBank/DDBJ whole genome shotgun (WGS) entry which is preliminary data.</text>
</comment>
<feature type="active site" description="Charge relay system" evidence="6">
    <location>
        <position position="71"/>
    </location>
</feature>